<sequence length="138" mass="16219">MQRLGLALTVEYTNQESSFRRRNVLKEPMLQLLEVKDVVQPGKAYQVSEDSVTTLNHQGFTSEIDIDYFWNKIYIPFLTNIVVNLEDRFPDLPLLQKFEVFNTRKFFGEEPTCRGEDDIKEDKTSQDNINIRGKLHDF</sequence>
<reference evidence="1" key="1">
    <citation type="submission" date="2022-11" db="EMBL/GenBank/DDBJ databases">
        <title>Centuries of genome instability and evolution in soft-shell clam transmissible cancer (bioRxiv).</title>
        <authorList>
            <person name="Hart S.F.M."/>
            <person name="Yonemitsu M.A."/>
            <person name="Giersch R.M."/>
            <person name="Beal B.F."/>
            <person name="Arriagada G."/>
            <person name="Davis B.W."/>
            <person name="Ostrander E.A."/>
            <person name="Goff S.P."/>
            <person name="Metzger M.J."/>
        </authorList>
    </citation>
    <scope>NUCLEOTIDE SEQUENCE</scope>
    <source>
        <strain evidence="1">MELC-2E11</strain>
        <tissue evidence="1">Siphon/mantle</tissue>
    </source>
</reference>
<name>A0ABY7ER60_MYAAR</name>
<dbReference type="Proteomes" id="UP001164746">
    <property type="component" value="Chromosome 7"/>
</dbReference>
<gene>
    <name evidence="1" type="ORF">MAR_034747</name>
</gene>
<evidence type="ECO:0000313" key="1">
    <source>
        <dbReference type="EMBL" id="WAR09671.1"/>
    </source>
</evidence>
<proteinExistence type="predicted"/>
<keyword evidence="2" id="KW-1185">Reference proteome</keyword>
<organism evidence="1 2">
    <name type="scientific">Mya arenaria</name>
    <name type="common">Soft-shell clam</name>
    <dbReference type="NCBI Taxonomy" id="6604"/>
    <lineage>
        <taxon>Eukaryota</taxon>
        <taxon>Metazoa</taxon>
        <taxon>Spiralia</taxon>
        <taxon>Lophotrochozoa</taxon>
        <taxon>Mollusca</taxon>
        <taxon>Bivalvia</taxon>
        <taxon>Autobranchia</taxon>
        <taxon>Heteroconchia</taxon>
        <taxon>Euheterodonta</taxon>
        <taxon>Imparidentia</taxon>
        <taxon>Neoheterodontei</taxon>
        <taxon>Myida</taxon>
        <taxon>Myoidea</taxon>
        <taxon>Myidae</taxon>
        <taxon>Mya</taxon>
    </lineage>
</organism>
<protein>
    <submittedName>
        <fullName evidence="1">Uncharacterized protein</fullName>
    </submittedName>
</protein>
<accession>A0ABY7ER60</accession>
<evidence type="ECO:0000313" key="2">
    <source>
        <dbReference type="Proteomes" id="UP001164746"/>
    </source>
</evidence>
<dbReference type="EMBL" id="CP111018">
    <property type="protein sequence ID" value="WAR09671.1"/>
    <property type="molecule type" value="Genomic_DNA"/>
</dbReference>